<accession>A0A2A2KYN3</accession>
<organism evidence="2 3">
    <name type="scientific">Diploscapter pachys</name>
    <dbReference type="NCBI Taxonomy" id="2018661"/>
    <lineage>
        <taxon>Eukaryota</taxon>
        <taxon>Metazoa</taxon>
        <taxon>Ecdysozoa</taxon>
        <taxon>Nematoda</taxon>
        <taxon>Chromadorea</taxon>
        <taxon>Rhabditida</taxon>
        <taxon>Rhabditina</taxon>
        <taxon>Rhabditomorpha</taxon>
        <taxon>Rhabditoidea</taxon>
        <taxon>Rhabditidae</taxon>
        <taxon>Diploscapter</taxon>
    </lineage>
</organism>
<gene>
    <name evidence="2" type="ORF">WR25_17833</name>
</gene>
<dbReference type="OrthoDB" id="5818920at2759"/>
<feature type="signal peptide" evidence="1">
    <location>
        <begin position="1"/>
        <end position="19"/>
    </location>
</feature>
<evidence type="ECO:0000313" key="3">
    <source>
        <dbReference type="Proteomes" id="UP000218231"/>
    </source>
</evidence>
<name>A0A2A2KYN3_9BILA</name>
<feature type="chain" id="PRO_5012516754" description="DUF19 domain-containing protein" evidence="1">
    <location>
        <begin position="20"/>
        <end position="252"/>
    </location>
</feature>
<proteinExistence type="predicted"/>
<keyword evidence="1" id="KW-0732">Signal</keyword>
<dbReference type="PANTHER" id="PTHR35014:SF1">
    <property type="entry name" value="INFECTION RESPONSE PROTEIN"/>
    <property type="match status" value="1"/>
</dbReference>
<evidence type="ECO:0000313" key="2">
    <source>
        <dbReference type="EMBL" id="PAV79048.1"/>
    </source>
</evidence>
<dbReference type="PANTHER" id="PTHR35014">
    <property type="entry name" value="INFECTION RESPONSE PROTEIN-RELATED"/>
    <property type="match status" value="1"/>
</dbReference>
<reference evidence="2 3" key="1">
    <citation type="journal article" date="2017" name="Curr. Biol.">
        <title>Genome architecture and evolution of a unichromosomal asexual nematode.</title>
        <authorList>
            <person name="Fradin H."/>
            <person name="Zegar C."/>
            <person name="Gutwein M."/>
            <person name="Lucas J."/>
            <person name="Kovtun M."/>
            <person name="Corcoran D."/>
            <person name="Baugh L.R."/>
            <person name="Kiontke K."/>
            <person name="Gunsalus K."/>
            <person name="Fitch D.H."/>
            <person name="Piano F."/>
        </authorList>
    </citation>
    <scope>NUCLEOTIDE SEQUENCE [LARGE SCALE GENOMIC DNA]</scope>
    <source>
        <strain evidence="2">PF1309</strain>
    </source>
</reference>
<evidence type="ECO:0008006" key="4">
    <source>
        <dbReference type="Google" id="ProtNLM"/>
    </source>
</evidence>
<dbReference type="EMBL" id="LIAE01007476">
    <property type="protein sequence ID" value="PAV79048.1"/>
    <property type="molecule type" value="Genomic_DNA"/>
</dbReference>
<dbReference type="Proteomes" id="UP000218231">
    <property type="component" value="Unassembled WGS sequence"/>
</dbReference>
<dbReference type="AlphaFoldDB" id="A0A2A2KYN3"/>
<evidence type="ECO:0000256" key="1">
    <source>
        <dbReference type="SAM" id="SignalP"/>
    </source>
</evidence>
<keyword evidence="3" id="KW-1185">Reference proteome</keyword>
<sequence>MCFFKLLIGLLATCAVVSAQNNTTICDTNSVSALLSCYNTYLNGYNMSLINNALPDYWDFHTIRMNWLEQNGIHVQPNICIMFRNLQKCVQPYSCLNGAGAYTQMGAYNSTEAFDWWLDFVVSQFQCNAGYNALMQEFYCISFCGSYHEAALDACSDQMHQQIANGTDVCVATQGFLDCHKNIITGCCDNLAGAYDCNLQLAAMNATVNPCINMGKLTCPSMAVKLPNKQPNFDAITKIRENLALRAELIHN</sequence>
<comment type="caution">
    <text evidence="2">The sequence shown here is derived from an EMBL/GenBank/DDBJ whole genome shotgun (WGS) entry which is preliminary data.</text>
</comment>
<protein>
    <recommendedName>
        <fullName evidence="4">DUF19 domain-containing protein</fullName>
    </recommendedName>
</protein>